<dbReference type="Pfam" id="PF02932">
    <property type="entry name" value="Neur_chan_memb"/>
    <property type="match status" value="1"/>
</dbReference>
<dbReference type="FunFam" id="2.70.170.10:FF:000027">
    <property type="entry name" value="Ligand-Gated ion Channel"/>
    <property type="match status" value="1"/>
</dbReference>
<feature type="transmembrane region" description="Helical" evidence="5">
    <location>
        <begin position="242"/>
        <end position="265"/>
    </location>
</feature>
<feature type="domain" description="Neurotransmitter-gated ion-channel ligand-binding" evidence="6">
    <location>
        <begin position="27"/>
        <end position="241"/>
    </location>
</feature>
<dbReference type="InterPro" id="IPR018000">
    <property type="entry name" value="Neurotransmitter_ion_chnl_CS"/>
</dbReference>
<accession>A0A914WYU1</accession>
<keyword evidence="5" id="KW-0407">Ion channel</keyword>
<dbReference type="GO" id="GO:0004888">
    <property type="term" value="F:transmembrane signaling receptor activity"/>
    <property type="evidence" value="ECO:0007669"/>
    <property type="project" value="InterPro"/>
</dbReference>
<dbReference type="PANTHER" id="PTHR18945">
    <property type="entry name" value="NEUROTRANSMITTER GATED ION CHANNEL"/>
    <property type="match status" value="1"/>
</dbReference>
<keyword evidence="5" id="KW-0813">Transport</keyword>
<feature type="domain" description="Neurotransmitter-gated ion-channel transmembrane" evidence="7">
    <location>
        <begin position="249"/>
        <end position="346"/>
    </location>
</feature>
<keyword evidence="3 5" id="KW-1133">Transmembrane helix</keyword>
<dbReference type="InterPro" id="IPR006029">
    <property type="entry name" value="Neurotrans-gated_channel_TM"/>
</dbReference>
<evidence type="ECO:0000259" key="7">
    <source>
        <dbReference type="Pfam" id="PF02932"/>
    </source>
</evidence>
<evidence type="ECO:0000256" key="4">
    <source>
        <dbReference type="ARBA" id="ARBA00023136"/>
    </source>
</evidence>
<sequence length="458" mass="52420">MLHQFYRLSYFSVLFVIISVVCGNNERNVMDAIFRNYRKTVRPVLEQNLTLHIDYELRVYNIISVDEPDQHVTFLLWTVRTWKDQFLTWDPKDFDGCTTVKVTSDQIWLPDIYLLNTLDIESISLTDTDYIDLSYDGQIRQLRKLKAQLSCVMAIGEFPFDTQICPITVGLWAYNYSELILHLRFPVVGLAPYNGDPNFAPIMGNNSEFETVSFTGVEVTSKVGLFSYSELHYSIGLKRRPAYYIFVVLIPSYLLTSLCIIGIFTPNSNINERNERVTLGLTTLLFMAVILNIVADQMPKGKEGLPLLGIFVLYEIGICALAIVLSTFIIIFHQRSLTRDWKPPAFCFWISGVRTSKNNCGVSPANITRNRALAYERVSPDGSANRVIDKNVERQTALLQSVCSMFQGAIESTEKRLQEDEVKKYRELIWLTFFDTIDLVLLILLLLLNTLISYILLG</sequence>
<dbReference type="SUPFAM" id="SSF90112">
    <property type="entry name" value="Neurotransmitter-gated ion-channel transmembrane pore"/>
    <property type="match status" value="1"/>
</dbReference>
<dbReference type="CDD" id="cd19051">
    <property type="entry name" value="LGIC_TM_cation"/>
    <property type="match status" value="1"/>
</dbReference>
<evidence type="ECO:0000313" key="8">
    <source>
        <dbReference type="Proteomes" id="UP000887566"/>
    </source>
</evidence>
<dbReference type="GO" id="GO:0005230">
    <property type="term" value="F:extracellular ligand-gated monoatomic ion channel activity"/>
    <property type="evidence" value="ECO:0007669"/>
    <property type="project" value="InterPro"/>
</dbReference>
<evidence type="ECO:0000313" key="9">
    <source>
        <dbReference type="WBParaSite" id="PSAMB.scaffold5338size12001.g26407.t1"/>
    </source>
</evidence>
<dbReference type="InterPro" id="IPR038050">
    <property type="entry name" value="Neuro_actylchol_rec"/>
</dbReference>
<dbReference type="Gene3D" id="1.20.58.390">
    <property type="entry name" value="Neurotransmitter-gated ion-channel transmembrane domain"/>
    <property type="match status" value="1"/>
</dbReference>
<feature type="transmembrane region" description="Helical" evidence="5">
    <location>
        <begin position="428"/>
        <end position="457"/>
    </location>
</feature>
<feature type="transmembrane region" description="Helical" evidence="5">
    <location>
        <begin position="307"/>
        <end position="332"/>
    </location>
</feature>
<dbReference type="SUPFAM" id="SSF63712">
    <property type="entry name" value="Nicotinic receptor ligand binding domain-like"/>
    <property type="match status" value="1"/>
</dbReference>
<comment type="similarity">
    <text evidence="5">Belongs to the ligand-gated ion channel (TC 1.A.9) family.</text>
</comment>
<feature type="transmembrane region" description="Helical" evidence="5">
    <location>
        <begin position="277"/>
        <end position="295"/>
    </location>
</feature>
<keyword evidence="4 5" id="KW-0472">Membrane</keyword>
<dbReference type="InterPro" id="IPR006201">
    <property type="entry name" value="Neur_channel"/>
</dbReference>
<evidence type="ECO:0000256" key="3">
    <source>
        <dbReference type="ARBA" id="ARBA00022989"/>
    </source>
</evidence>
<dbReference type="PROSITE" id="PS00236">
    <property type="entry name" value="NEUROTR_ION_CHANNEL"/>
    <property type="match status" value="1"/>
</dbReference>
<keyword evidence="2 5" id="KW-0812">Transmembrane</keyword>
<name>A0A914WYU1_9BILA</name>
<evidence type="ECO:0000256" key="1">
    <source>
        <dbReference type="ARBA" id="ARBA00004141"/>
    </source>
</evidence>
<keyword evidence="5" id="KW-0406">Ion transport</keyword>
<dbReference type="WBParaSite" id="PSAMB.scaffold5338size12001.g26407.t1">
    <property type="protein sequence ID" value="PSAMB.scaffold5338size12001.g26407.t1"/>
    <property type="gene ID" value="PSAMB.scaffold5338size12001.g26407"/>
</dbReference>
<evidence type="ECO:0000256" key="5">
    <source>
        <dbReference type="RuleBase" id="RU000687"/>
    </source>
</evidence>
<proteinExistence type="inferred from homology"/>
<protein>
    <submittedName>
        <fullName evidence="9">Neurotransmitter-gated ion-channel ligand-binding domain-containing protein</fullName>
    </submittedName>
</protein>
<dbReference type="InterPro" id="IPR036719">
    <property type="entry name" value="Neuro-gated_channel_TM_sf"/>
</dbReference>
<dbReference type="AlphaFoldDB" id="A0A914WYU1"/>
<feature type="chain" id="PRO_5038169840" evidence="5">
    <location>
        <begin position="24"/>
        <end position="458"/>
    </location>
</feature>
<dbReference type="Proteomes" id="UP000887566">
    <property type="component" value="Unplaced"/>
</dbReference>
<dbReference type="PRINTS" id="PR00252">
    <property type="entry name" value="NRIONCHANNEL"/>
</dbReference>
<reference evidence="9" key="1">
    <citation type="submission" date="2022-11" db="UniProtKB">
        <authorList>
            <consortium name="WormBaseParasite"/>
        </authorList>
    </citation>
    <scope>IDENTIFICATION</scope>
</reference>
<evidence type="ECO:0000256" key="2">
    <source>
        <dbReference type="ARBA" id="ARBA00022692"/>
    </source>
</evidence>
<dbReference type="GO" id="GO:0016020">
    <property type="term" value="C:membrane"/>
    <property type="evidence" value="ECO:0007669"/>
    <property type="project" value="UniProtKB-SubCell"/>
</dbReference>
<comment type="subcellular location">
    <subcellularLocation>
        <location evidence="1">Membrane</location>
        <topology evidence="1">Multi-pass membrane protein</topology>
    </subcellularLocation>
</comment>
<keyword evidence="5" id="KW-0732">Signal</keyword>
<evidence type="ECO:0000259" key="6">
    <source>
        <dbReference type="Pfam" id="PF02931"/>
    </source>
</evidence>
<dbReference type="Gene3D" id="2.70.170.10">
    <property type="entry name" value="Neurotransmitter-gated ion-channel ligand-binding domain"/>
    <property type="match status" value="1"/>
</dbReference>
<organism evidence="8 9">
    <name type="scientific">Plectus sambesii</name>
    <dbReference type="NCBI Taxonomy" id="2011161"/>
    <lineage>
        <taxon>Eukaryota</taxon>
        <taxon>Metazoa</taxon>
        <taxon>Ecdysozoa</taxon>
        <taxon>Nematoda</taxon>
        <taxon>Chromadorea</taxon>
        <taxon>Plectida</taxon>
        <taxon>Plectina</taxon>
        <taxon>Plectoidea</taxon>
        <taxon>Plectidae</taxon>
        <taxon>Plectus</taxon>
    </lineage>
</organism>
<dbReference type="InterPro" id="IPR006202">
    <property type="entry name" value="Neur_chan_lig-bd"/>
</dbReference>
<dbReference type="Pfam" id="PF02931">
    <property type="entry name" value="Neur_chan_LBD"/>
    <property type="match status" value="1"/>
</dbReference>
<dbReference type="CDD" id="cd18989">
    <property type="entry name" value="LGIC_ECD_cation"/>
    <property type="match status" value="1"/>
</dbReference>
<keyword evidence="8" id="KW-1185">Reference proteome</keyword>
<dbReference type="InterPro" id="IPR036734">
    <property type="entry name" value="Neur_chan_lig-bd_sf"/>
</dbReference>
<feature type="signal peptide" evidence="5">
    <location>
        <begin position="1"/>
        <end position="23"/>
    </location>
</feature>